<feature type="domain" description="Spondin" evidence="3">
    <location>
        <begin position="57"/>
        <end position="181"/>
    </location>
</feature>
<evidence type="ECO:0000313" key="5">
    <source>
        <dbReference type="Proteomes" id="UP000199470"/>
    </source>
</evidence>
<protein>
    <submittedName>
        <fullName evidence="4">Spondin_N</fullName>
    </submittedName>
</protein>
<dbReference type="Pfam" id="PF06468">
    <property type="entry name" value="Spond_N"/>
    <property type="match status" value="1"/>
</dbReference>
<feature type="region of interest" description="Disordered" evidence="1">
    <location>
        <begin position="179"/>
        <end position="201"/>
    </location>
</feature>
<dbReference type="Proteomes" id="UP000199470">
    <property type="component" value="Unassembled WGS sequence"/>
</dbReference>
<dbReference type="PROSITE" id="PS51257">
    <property type="entry name" value="PROKAR_LIPOPROTEIN"/>
    <property type="match status" value="1"/>
</dbReference>
<dbReference type="AlphaFoldDB" id="A0A1I4QDM3"/>
<gene>
    <name evidence="4" type="ORF">SAMN02982985_03854</name>
</gene>
<organism evidence="4 5">
    <name type="scientific">Rugamonas rubra</name>
    <dbReference type="NCBI Taxonomy" id="758825"/>
    <lineage>
        <taxon>Bacteria</taxon>
        <taxon>Pseudomonadati</taxon>
        <taxon>Pseudomonadota</taxon>
        <taxon>Betaproteobacteria</taxon>
        <taxon>Burkholderiales</taxon>
        <taxon>Oxalobacteraceae</taxon>
        <taxon>Telluria group</taxon>
        <taxon>Rugamonas</taxon>
    </lineage>
</organism>
<accession>A0A1I4QDM3</accession>
<dbReference type="InterPro" id="IPR009465">
    <property type="entry name" value="Spondin_N"/>
</dbReference>
<dbReference type="OrthoDB" id="5188840at2"/>
<reference evidence="4 5" key="1">
    <citation type="submission" date="2016-10" db="EMBL/GenBank/DDBJ databases">
        <authorList>
            <person name="de Groot N.N."/>
        </authorList>
    </citation>
    <scope>NUCLEOTIDE SEQUENCE [LARGE SCALE GENOMIC DNA]</scope>
    <source>
        <strain evidence="4 5">ATCC 43154</strain>
    </source>
</reference>
<dbReference type="STRING" id="758825.SAMN02982985_03854"/>
<dbReference type="RefSeq" id="WP_093389340.1">
    <property type="nucleotide sequence ID" value="NZ_FOTW01000019.1"/>
</dbReference>
<evidence type="ECO:0000313" key="4">
    <source>
        <dbReference type="EMBL" id="SFM38114.1"/>
    </source>
</evidence>
<dbReference type="NCBIfam" id="NF038123">
    <property type="entry name" value="NF038123_dom"/>
    <property type="match status" value="1"/>
</dbReference>
<sequence>MRSTYPTRAGLTALAAALMLAACSGGDSAPDTTPPPPAPTTASYEITVVNLTAGQPLSPLVALAHNDGFSLFKVGDGASVALEHLAEGGESAPLAALAKDSQSVYASAVATAGLPPGAGNKAVLTLTVPLAALPTLRLSLASMLGNSNDGFTGVSAQSLATLAIGATVDTRLLGYDAGTERNTESADSVPGPATANSGGKREAFNAARDDAVNHVHLHPGIVSKDDGLPTSALTQAQRWDNPVALLSVKRTQ</sequence>
<name>A0A1I4QDM3_9BURK</name>
<proteinExistence type="predicted"/>
<feature type="chain" id="PRO_5011716539" evidence="2">
    <location>
        <begin position="30"/>
        <end position="252"/>
    </location>
</feature>
<dbReference type="Gene3D" id="2.60.40.2130">
    <property type="entry name" value="F-spondin domain"/>
    <property type="match status" value="1"/>
</dbReference>
<keyword evidence="5" id="KW-1185">Reference proteome</keyword>
<feature type="signal peptide" evidence="2">
    <location>
        <begin position="1"/>
        <end position="29"/>
    </location>
</feature>
<evidence type="ECO:0000256" key="2">
    <source>
        <dbReference type="SAM" id="SignalP"/>
    </source>
</evidence>
<dbReference type="InterPro" id="IPR038678">
    <property type="entry name" value="Spondin_N_sf"/>
</dbReference>
<evidence type="ECO:0000259" key="3">
    <source>
        <dbReference type="Pfam" id="PF06468"/>
    </source>
</evidence>
<dbReference type="EMBL" id="FOTW01000019">
    <property type="protein sequence ID" value="SFM38114.1"/>
    <property type="molecule type" value="Genomic_DNA"/>
</dbReference>
<evidence type="ECO:0000256" key="1">
    <source>
        <dbReference type="SAM" id="MobiDB-lite"/>
    </source>
</evidence>
<keyword evidence="2" id="KW-0732">Signal</keyword>